<feature type="region of interest" description="Disordered" evidence="1">
    <location>
        <begin position="48"/>
        <end position="84"/>
    </location>
</feature>
<dbReference type="HOGENOM" id="CLU_181226_1_0_2"/>
<dbReference type="InterPro" id="IPR035069">
    <property type="entry name" value="TTHA1013/TTHA0281-like"/>
</dbReference>
<dbReference type="SUPFAM" id="SSF143100">
    <property type="entry name" value="TTHA1013/TTHA0281-like"/>
    <property type="match status" value="1"/>
</dbReference>
<dbReference type="STRING" id="1238425.J07HQW2_01232"/>
<evidence type="ECO:0000256" key="1">
    <source>
        <dbReference type="SAM" id="MobiDB-lite"/>
    </source>
</evidence>
<evidence type="ECO:0000313" key="3">
    <source>
        <dbReference type="Proteomes" id="UP000030710"/>
    </source>
</evidence>
<dbReference type="EMBL" id="KE356561">
    <property type="protein sequence ID" value="ERG94790.1"/>
    <property type="molecule type" value="Genomic_DNA"/>
</dbReference>
<evidence type="ECO:0008006" key="4">
    <source>
        <dbReference type="Google" id="ProtNLM"/>
    </source>
</evidence>
<evidence type="ECO:0000313" key="2">
    <source>
        <dbReference type="EMBL" id="ERG94790.1"/>
    </source>
</evidence>
<dbReference type="eggNOG" id="arCOG02413">
    <property type="taxonomic scope" value="Archaea"/>
</dbReference>
<dbReference type="InterPro" id="IPR055811">
    <property type="entry name" value="DUF7387"/>
</dbReference>
<protein>
    <recommendedName>
        <fullName evidence="4">HicB-like antitoxin of toxin-antitoxin system domain-containing protein</fullName>
    </recommendedName>
</protein>
<dbReference type="RefSeq" id="WP_021054281.1">
    <property type="nucleotide sequence ID" value="NZ_KE356561.1"/>
</dbReference>
<accession>U1NCX6</accession>
<gene>
    <name evidence="2" type="ORF">J07HQW2_01232</name>
</gene>
<dbReference type="Pfam" id="PF24113">
    <property type="entry name" value="DUF7387"/>
    <property type="match status" value="1"/>
</dbReference>
<organism evidence="2 3">
    <name type="scientific">Haloquadratum walsbyi J07HQW2</name>
    <dbReference type="NCBI Taxonomy" id="1238425"/>
    <lineage>
        <taxon>Archaea</taxon>
        <taxon>Methanobacteriati</taxon>
        <taxon>Methanobacteriota</taxon>
        <taxon>Stenosarchaea group</taxon>
        <taxon>Halobacteria</taxon>
        <taxon>Halobacteriales</taxon>
        <taxon>Haloferacaceae</taxon>
        <taxon>Haloquadratum</taxon>
    </lineage>
</organism>
<dbReference type="AlphaFoldDB" id="U1NCX6"/>
<name>U1NCX6_9EURY</name>
<dbReference type="Proteomes" id="UP000030710">
    <property type="component" value="Unassembled WGS sequence"/>
</dbReference>
<proteinExistence type="predicted"/>
<reference evidence="2 3" key="1">
    <citation type="journal article" date="2013" name="PLoS ONE">
        <title>Assembly-driven community genomics of a hypersaline microbial ecosystem.</title>
        <authorList>
            <person name="Podell S."/>
            <person name="Ugalde J.A."/>
            <person name="Narasingarao P."/>
            <person name="Banfield J.F."/>
            <person name="Heidelberg K.B."/>
            <person name="Allen E.E."/>
        </authorList>
    </citation>
    <scope>NUCLEOTIDE SEQUENCE [LARGE SCALE GENOMIC DNA]</scope>
    <source>
        <strain evidence="3">J07HQW2</strain>
    </source>
</reference>
<sequence length="84" mass="9165">MSADSVTNQSITLNDDGEWWVASDEETGVTSQGKTRQKALENLDEALEGYYGEGESPSNSELRDMGIDPEQNSSGSVEDSEIFE</sequence>
<dbReference type="Gene3D" id="3.30.160.250">
    <property type="match status" value="1"/>
</dbReference>